<dbReference type="GO" id="GO:0004022">
    <property type="term" value="F:alcohol dehydrogenase (NAD+) activity"/>
    <property type="evidence" value="ECO:0007669"/>
    <property type="project" value="UniProtKB-EC"/>
</dbReference>
<dbReference type="Pfam" id="PF08240">
    <property type="entry name" value="ADH_N"/>
    <property type="match status" value="1"/>
</dbReference>
<comment type="caution">
    <text evidence="8">The sequence shown here is derived from an EMBL/GenBank/DDBJ whole genome shotgun (WGS) entry which is preliminary data.</text>
</comment>
<dbReference type="InterPro" id="IPR013149">
    <property type="entry name" value="ADH-like_C"/>
</dbReference>
<dbReference type="GO" id="GO:0005737">
    <property type="term" value="C:cytoplasm"/>
    <property type="evidence" value="ECO:0007669"/>
    <property type="project" value="TreeGrafter"/>
</dbReference>
<keyword evidence="6" id="KW-0520">NAD</keyword>
<accession>A0A438NJV5</accession>
<evidence type="ECO:0000256" key="1">
    <source>
        <dbReference type="ARBA" id="ARBA00001947"/>
    </source>
</evidence>
<dbReference type="InterPro" id="IPR013154">
    <property type="entry name" value="ADH-like_N"/>
</dbReference>
<evidence type="ECO:0000313" key="8">
    <source>
        <dbReference type="EMBL" id="RVX76016.1"/>
    </source>
</evidence>
<name>A0A438NJV5_EXOME</name>
<organism evidence="8 9">
    <name type="scientific">Exophiala mesophila</name>
    <name type="common">Black yeast-like fungus</name>
    <dbReference type="NCBI Taxonomy" id="212818"/>
    <lineage>
        <taxon>Eukaryota</taxon>
        <taxon>Fungi</taxon>
        <taxon>Dikarya</taxon>
        <taxon>Ascomycota</taxon>
        <taxon>Pezizomycotina</taxon>
        <taxon>Eurotiomycetes</taxon>
        <taxon>Chaetothyriomycetidae</taxon>
        <taxon>Chaetothyriales</taxon>
        <taxon>Herpotrichiellaceae</taxon>
        <taxon>Exophiala</taxon>
    </lineage>
</organism>
<keyword evidence="4" id="KW-0862">Zinc</keyword>
<comment type="cofactor">
    <cofactor evidence="1">
        <name>Zn(2+)</name>
        <dbReference type="ChEBI" id="CHEBI:29105"/>
    </cofactor>
</comment>
<evidence type="ECO:0000256" key="3">
    <source>
        <dbReference type="ARBA" id="ARBA00022723"/>
    </source>
</evidence>
<dbReference type="AlphaFoldDB" id="A0A438NJV5"/>
<dbReference type="Proteomes" id="UP000288859">
    <property type="component" value="Unassembled WGS sequence"/>
</dbReference>
<dbReference type="Gene3D" id="3.90.180.10">
    <property type="entry name" value="Medium-chain alcohol dehydrogenases, catalytic domain"/>
    <property type="match status" value="2"/>
</dbReference>
<dbReference type="EMBL" id="NAJM01000001">
    <property type="protein sequence ID" value="RVX76016.1"/>
    <property type="molecule type" value="Genomic_DNA"/>
</dbReference>
<dbReference type="SMART" id="SM00829">
    <property type="entry name" value="PKS_ER"/>
    <property type="match status" value="1"/>
</dbReference>
<proteinExistence type="inferred from homology"/>
<dbReference type="Pfam" id="PF00107">
    <property type="entry name" value="ADH_zinc_N"/>
    <property type="match status" value="1"/>
</dbReference>
<dbReference type="SUPFAM" id="SSF51735">
    <property type="entry name" value="NAD(P)-binding Rossmann-fold domains"/>
    <property type="match status" value="1"/>
</dbReference>
<dbReference type="PANTHER" id="PTHR42940:SF2">
    <property type="entry name" value="DEHYDROGENASE FAMILY OXIDOREDUCTASE, PUTATIVE (JCVI)-RELATED"/>
    <property type="match status" value="1"/>
</dbReference>
<reference evidence="8 9" key="1">
    <citation type="submission" date="2017-03" db="EMBL/GenBank/DDBJ databases">
        <title>Genomes of endolithic fungi from Antarctica.</title>
        <authorList>
            <person name="Coleine C."/>
            <person name="Masonjones S."/>
            <person name="Stajich J.E."/>
        </authorList>
    </citation>
    <scope>NUCLEOTIDE SEQUENCE [LARGE SCALE GENOMIC DNA]</scope>
    <source>
        <strain evidence="8 9">CCFEE 6314</strain>
    </source>
</reference>
<evidence type="ECO:0000256" key="5">
    <source>
        <dbReference type="ARBA" id="ARBA00023002"/>
    </source>
</evidence>
<evidence type="ECO:0000256" key="2">
    <source>
        <dbReference type="ARBA" id="ARBA00008072"/>
    </source>
</evidence>
<dbReference type="GO" id="GO:0046872">
    <property type="term" value="F:metal ion binding"/>
    <property type="evidence" value="ECO:0007669"/>
    <property type="project" value="UniProtKB-KW"/>
</dbReference>
<dbReference type="VEuPathDB" id="FungiDB:PV10_01629"/>
<dbReference type="InterPro" id="IPR036291">
    <property type="entry name" value="NAD(P)-bd_dom_sf"/>
</dbReference>
<dbReference type="InterPro" id="IPR011032">
    <property type="entry name" value="GroES-like_sf"/>
</dbReference>
<dbReference type="PANTHER" id="PTHR42940">
    <property type="entry name" value="ALCOHOL DEHYDROGENASE 1-RELATED"/>
    <property type="match status" value="1"/>
</dbReference>
<dbReference type="FunFam" id="3.40.50.720:FF:000039">
    <property type="entry name" value="Alcohol dehydrogenase AdhP"/>
    <property type="match status" value="1"/>
</dbReference>
<protein>
    <recommendedName>
        <fullName evidence="7">Enoyl reductase (ER) domain-containing protein</fullName>
    </recommendedName>
</protein>
<gene>
    <name evidence="8" type="ORF">B0A52_00373</name>
</gene>
<comment type="similarity">
    <text evidence="2">Belongs to the zinc-containing alcohol dehydrogenase family.</text>
</comment>
<feature type="domain" description="Enoyl reductase (ER)" evidence="7">
    <location>
        <begin position="20"/>
        <end position="320"/>
    </location>
</feature>
<dbReference type="Gene3D" id="3.40.50.720">
    <property type="entry name" value="NAD(P)-binding Rossmann-like Domain"/>
    <property type="match status" value="1"/>
</dbReference>
<evidence type="ECO:0000256" key="6">
    <source>
        <dbReference type="ARBA" id="ARBA00023027"/>
    </source>
</evidence>
<dbReference type="SUPFAM" id="SSF50129">
    <property type="entry name" value="GroES-like"/>
    <property type="match status" value="1"/>
</dbReference>
<keyword evidence="5" id="KW-0560">Oxidoreductase</keyword>
<sequence length="328" mass="34609">MATSSAIPKSYTAVVIKQPGPDARISLEQRSVPCPGPGELLVCLSHSGVCHGDVSLVYDDWQELGFTIENSETPGHEGIGTVREERCPNQVHSGRQVNGSFQQYILIPASNSLHIPPGIKSEDAGPLLCAGVTMYRALKFSRLEPGEWVAITGGGGGLGHLGIQFAKAMSLRVIAIDTGSDKEALCRRFGADDFLDYATTKDLVDKVMSLTDGGANAVVAVAASKASYIQGAAMLAVGGCLTCIGLPHDNLDMPMTVAECIGKSCHIIGINAGSLADTEETLQFVAKHDIKVSTQVFQMNQAEEVFRKLAAGTIVGRAVLDLRTGLDV</sequence>
<evidence type="ECO:0000259" key="7">
    <source>
        <dbReference type="SMART" id="SM00829"/>
    </source>
</evidence>
<dbReference type="InterPro" id="IPR020843">
    <property type="entry name" value="ER"/>
</dbReference>
<evidence type="ECO:0000256" key="4">
    <source>
        <dbReference type="ARBA" id="ARBA00022833"/>
    </source>
</evidence>
<keyword evidence="3" id="KW-0479">Metal-binding</keyword>
<evidence type="ECO:0000313" key="9">
    <source>
        <dbReference type="Proteomes" id="UP000288859"/>
    </source>
</evidence>
<dbReference type="OrthoDB" id="1879366at2759"/>